<dbReference type="CDD" id="cd03353">
    <property type="entry name" value="LbH_GlmU_C"/>
    <property type="match status" value="1"/>
</dbReference>
<evidence type="ECO:0000313" key="23">
    <source>
        <dbReference type="Proteomes" id="UP001162834"/>
    </source>
</evidence>
<dbReference type="InterPro" id="IPR011004">
    <property type="entry name" value="Trimer_LpxA-like_sf"/>
</dbReference>
<dbReference type="AlphaFoldDB" id="A0A9E6XUB2"/>
<keyword evidence="11 20" id="KW-0460">Magnesium</keyword>
<evidence type="ECO:0000256" key="13">
    <source>
        <dbReference type="ARBA" id="ARBA00022984"/>
    </source>
</evidence>
<feature type="binding site" evidence="20">
    <location>
        <position position="444"/>
    </location>
    <ligand>
        <name>acetyl-CoA</name>
        <dbReference type="ChEBI" id="CHEBI:57288"/>
    </ligand>
</feature>
<evidence type="ECO:0000256" key="18">
    <source>
        <dbReference type="ARBA" id="ARBA00048493"/>
    </source>
</evidence>
<keyword evidence="16 20" id="KW-0961">Cell wall biogenesis/degradation</keyword>
<keyword evidence="15 20" id="KW-0012">Acyltransferase</keyword>
<feature type="binding site" evidence="20">
    <location>
        <begin position="106"/>
        <end position="108"/>
    </location>
    <ligand>
        <name>UDP-N-acetyl-alpha-D-glucosamine</name>
        <dbReference type="ChEBI" id="CHEBI:57705"/>
    </ligand>
</feature>
<evidence type="ECO:0000256" key="12">
    <source>
        <dbReference type="ARBA" id="ARBA00022960"/>
    </source>
</evidence>
<evidence type="ECO:0000313" key="22">
    <source>
        <dbReference type="EMBL" id="UGS34652.1"/>
    </source>
</evidence>
<evidence type="ECO:0000256" key="17">
    <source>
        <dbReference type="ARBA" id="ARBA00048247"/>
    </source>
</evidence>
<feature type="region of interest" description="Pyrophosphorylase" evidence="20">
    <location>
        <begin position="1"/>
        <end position="234"/>
    </location>
</feature>
<dbReference type="HAMAP" id="MF_01631">
    <property type="entry name" value="GlmU"/>
    <property type="match status" value="1"/>
</dbReference>
<dbReference type="EMBL" id="CP087164">
    <property type="protein sequence ID" value="UGS34652.1"/>
    <property type="molecule type" value="Genomic_DNA"/>
</dbReference>
<keyword evidence="9 20" id="KW-0479">Metal-binding</keyword>
<comment type="pathway">
    <text evidence="2 20">Nucleotide-sugar biosynthesis; UDP-N-acetyl-alpha-D-glucosamine biosynthesis; N-acetyl-alpha-D-glucosamine 1-phosphate from alpha-D-glucosamine 6-phosphate (route II): step 2/2.</text>
</comment>
<feature type="binding site" evidence="20">
    <location>
        <position position="337"/>
    </location>
    <ligand>
        <name>UDP-N-acetyl-alpha-D-glucosamine</name>
        <dbReference type="ChEBI" id="CHEBI:57705"/>
    </ligand>
</feature>
<evidence type="ECO:0000256" key="10">
    <source>
        <dbReference type="ARBA" id="ARBA00022737"/>
    </source>
</evidence>
<dbReference type="InterPro" id="IPR005835">
    <property type="entry name" value="NTP_transferase_dom"/>
</dbReference>
<evidence type="ECO:0000256" key="15">
    <source>
        <dbReference type="ARBA" id="ARBA00023315"/>
    </source>
</evidence>
<dbReference type="EC" id="2.3.1.157" evidence="20"/>
<keyword evidence="8 20" id="KW-0548">Nucleotidyltransferase</keyword>
<evidence type="ECO:0000256" key="5">
    <source>
        <dbReference type="ARBA" id="ARBA00007947"/>
    </source>
</evidence>
<dbReference type="GO" id="GO:0005737">
    <property type="term" value="C:cytoplasm"/>
    <property type="evidence" value="ECO:0007669"/>
    <property type="project" value="UniProtKB-SubCell"/>
</dbReference>
<dbReference type="SUPFAM" id="SSF53448">
    <property type="entry name" value="Nucleotide-diphospho-sugar transferases"/>
    <property type="match status" value="1"/>
</dbReference>
<feature type="active site" description="Proton acceptor" evidence="20">
    <location>
        <position position="367"/>
    </location>
</feature>
<feature type="binding site" evidence="20">
    <location>
        <position position="381"/>
    </location>
    <ligand>
        <name>UDP-N-acetyl-alpha-D-glucosamine</name>
        <dbReference type="ChEBI" id="CHEBI:57705"/>
    </ligand>
</feature>
<feature type="binding site" evidence="20">
    <location>
        <begin position="84"/>
        <end position="85"/>
    </location>
    <ligand>
        <name>UDP-N-acetyl-alpha-D-glucosamine</name>
        <dbReference type="ChEBI" id="CHEBI:57705"/>
    </ligand>
</feature>
<feature type="domain" description="Nucleotidyl transferase" evidence="21">
    <location>
        <begin position="6"/>
        <end position="214"/>
    </location>
</feature>
<feature type="binding site" evidence="20">
    <location>
        <position position="145"/>
    </location>
    <ligand>
        <name>UDP-N-acetyl-alpha-D-glucosamine</name>
        <dbReference type="ChEBI" id="CHEBI:57705"/>
    </ligand>
</feature>
<comment type="subcellular location">
    <subcellularLocation>
        <location evidence="1 20">Cytoplasm</location>
    </subcellularLocation>
</comment>
<keyword evidence="7 20" id="KW-0808">Transferase</keyword>
<comment type="cofactor">
    <cofactor evidence="20">
        <name>Mg(2+)</name>
        <dbReference type="ChEBI" id="CHEBI:18420"/>
    </cofactor>
    <text evidence="20">Binds 1 Mg(2+) ion per subunit.</text>
</comment>
<dbReference type="GO" id="GO:0071555">
    <property type="term" value="P:cell wall organization"/>
    <property type="evidence" value="ECO:0007669"/>
    <property type="project" value="UniProtKB-KW"/>
</dbReference>
<dbReference type="GO" id="GO:0009245">
    <property type="term" value="P:lipid A biosynthetic process"/>
    <property type="evidence" value="ECO:0007669"/>
    <property type="project" value="UniProtKB-UniRule"/>
</dbReference>
<protein>
    <recommendedName>
        <fullName evidence="20">Bifunctional protein GlmU</fullName>
    </recommendedName>
    <domain>
        <recommendedName>
            <fullName evidence="20">UDP-N-acetylglucosamine pyrophosphorylase</fullName>
            <ecNumber evidence="20">2.7.7.23</ecNumber>
        </recommendedName>
        <alternativeName>
            <fullName evidence="20">N-acetylglucosamine-1-phosphate uridyltransferase</fullName>
        </alternativeName>
    </domain>
    <domain>
        <recommendedName>
            <fullName evidence="20">Glucosamine-1-phosphate N-acetyltransferase</fullName>
            <ecNumber evidence="20">2.3.1.157</ecNumber>
        </recommendedName>
    </domain>
</protein>
<feature type="binding site" evidence="20">
    <location>
        <position position="232"/>
    </location>
    <ligand>
        <name>Mg(2+)</name>
        <dbReference type="ChEBI" id="CHEBI:18420"/>
    </ligand>
</feature>
<evidence type="ECO:0000256" key="8">
    <source>
        <dbReference type="ARBA" id="ARBA00022695"/>
    </source>
</evidence>
<evidence type="ECO:0000256" key="19">
    <source>
        <dbReference type="ARBA" id="ARBA00049628"/>
    </source>
</evidence>
<keyword evidence="14 20" id="KW-0511">Multifunctional enzyme</keyword>
<dbReference type="EC" id="2.7.7.23" evidence="20"/>
<keyword evidence="10 20" id="KW-0677">Repeat</keyword>
<sequence length="461" mass="47447">MTHPTVVIMAAGQGTRMRSRVPKVLHPVCGREMVLWPVHAALAAGARRVVVVGGPDRALADVLEGVAAGGGAEVALAVQERPLGTGDAMRSAADHIGAGDTVVVLSGDVPLITAEAIEGLVAAHEQAGAQATMATMVLDDPAGYGRVVRAADGSVERVVETKAPGDATAAELAIREVNTGVYAFSGGPLVEQLAALSNDNAQREYYLPDVLPALHRVAAHVIGDPTVMLGVNDRVDLARVTEIAQRRIVEEHARGGVTFIAPATTVIDVGVQIGADTTVEPGCSLRGRTVVGERCTVGAHSTLLDSRLGDEVVVRHSHLDGAEVRSGASVGPFAYLRPGALLRDGAKAGTFVEIKNSDIGEGTKVPHLSYIGDADIGPGTNIGASNVTANYDGVRKHRTTIGAGVKSSVDTTFVAPVTVGDGAFTAAGSVIVSDVPPRALGVARSRQTNIEGYADRRRADG</sequence>
<dbReference type="PANTHER" id="PTHR43584">
    <property type="entry name" value="NUCLEOTIDYL TRANSFERASE"/>
    <property type="match status" value="1"/>
</dbReference>
<dbReference type="Proteomes" id="UP001162834">
    <property type="component" value="Chromosome"/>
</dbReference>
<dbReference type="NCBIfam" id="TIGR01173">
    <property type="entry name" value="glmU"/>
    <property type="match status" value="1"/>
</dbReference>
<gene>
    <name evidence="22" type="primary">glmU_1</name>
    <name evidence="20" type="synonym">glmU</name>
    <name evidence="22" type="ORF">DSM104329_01032</name>
</gene>
<organism evidence="22 23">
    <name type="scientific">Capillimicrobium parvum</name>
    <dbReference type="NCBI Taxonomy" id="2884022"/>
    <lineage>
        <taxon>Bacteria</taxon>
        <taxon>Bacillati</taxon>
        <taxon>Actinomycetota</taxon>
        <taxon>Thermoleophilia</taxon>
        <taxon>Solirubrobacterales</taxon>
        <taxon>Capillimicrobiaceae</taxon>
        <taxon>Capillimicrobium</taxon>
    </lineage>
</organism>
<dbReference type="KEGG" id="sbae:DSM104329_01032"/>
<dbReference type="GO" id="GO:0009252">
    <property type="term" value="P:peptidoglycan biosynthetic process"/>
    <property type="evidence" value="ECO:0007669"/>
    <property type="project" value="UniProtKB-UniRule"/>
</dbReference>
<evidence type="ECO:0000256" key="11">
    <source>
        <dbReference type="ARBA" id="ARBA00022842"/>
    </source>
</evidence>
<dbReference type="GO" id="GO:0000902">
    <property type="term" value="P:cell morphogenesis"/>
    <property type="evidence" value="ECO:0007669"/>
    <property type="project" value="UniProtKB-UniRule"/>
</dbReference>
<comment type="similarity">
    <text evidence="5 20">In the N-terminal section; belongs to the N-acetylglucosamine-1-phosphate uridyltransferase family.</text>
</comment>
<feature type="binding site" evidence="20">
    <location>
        <begin position="390"/>
        <end position="391"/>
    </location>
    <ligand>
        <name>acetyl-CoA</name>
        <dbReference type="ChEBI" id="CHEBI:57288"/>
    </ligand>
</feature>
<evidence type="ECO:0000256" key="9">
    <source>
        <dbReference type="ARBA" id="ARBA00022723"/>
    </source>
</evidence>
<dbReference type="PANTHER" id="PTHR43584:SF3">
    <property type="entry name" value="BIFUNCTIONAL PROTEIN GLMU"/>
    <property type="match status" value="1"/>
</dbReference>
<dbReference type="GO" id="GO:0016020">
    <property type="term" value="C:membrane"/>
    <property type="evidence" value="ECO:0007669"/>
    <property type="project" value="GOC"/>
</dbReference>
<dbReference type="InterPro" id="IPR038009">
    <property type="entry name" value="GlmU_C_LbH"/>
</dbReference>
<dbReference type="Pfam" id="PF00132">
    <property type="entry name" value="Hexapep"/>
    <property type="match status" value="1"/>
</dbReference>
<evidence type="ECO:0000256" key="14">
    <source>
        <dbReference type="ARBA" id="ARBA00023268"/>
    </source>
</evidence>
<feature type="binding site" evidence="20">
    <location>
        <position position="108"/>
    </location>
    <ligand>
        <name>Mg(2+)</name>
        <dbReference type="ChEBI" id="CHEBI:18420"/>
    </ligand>
</feature>
<dbReference type="RefSeq" id="WP_259314316.1">
    <property type="nucleotide sequence ID" value="NZ_CP087164.1"/>
</dbReference>
<dbReference type="GO" id="GO:0006048">
    <property type="term" value="P:UDP-N-acetylglucosamine biosynthetic process"/>
    <property type="evidence" value="ECO:0007669"/>
    <property type="project" value="InterPro"/>
</dbReference>
<dbReference type="InterPro" id="IPR050065">
    <property type="entry name" value="GlmU-like"/>
</dbReference>
<evidence type="ECO:0000256" key="3">
    <source>
        <dbReference type="ARBA" id="ARBA00005208"/>
    </source>
</evidence>
<accession>A0A9E6XUB2</accession>
<feature type="binding site" evidence="20">
    <location>
        <position position="384"/>
    </location>
    <ligand>
        <name>acetyl-CoA</name>
        <dbReference type="ChEBI" id="CHEBI:57288"/>
    </ligand>
</feature>
<feature type="binding site" evidence="20">
    <location>
        <position position="23"/>
    </location>
    <ligand>
        <name>UDP-N-acetyl-alpha-D-glucosamine</name>
        <dbReference type="ChEBI" id="CHEBI:57705"/>
    </ligand>
</feature>
<dbReference type="Gene3D" id="3.90.550.10">
    <property type="entry name" value="Spore Coat Polysaccharide Biosynthesis Protein SpsA, Chain A"/>
    <property type="match status" value="1"/>
</dbReference>
<comment type="caution">
    <text evidence="20">Lacks conserved residue(s) required for the propagation of feature annotation.</text>
</comment>
<reference evidence="22" key="1">
    <citation type="journal article" date="2022" name="Int. J. Syst. Evol. Microbiol.">
        <title>Pseudomonas aegrilactucae sp. nov. and Pseudomonas morbosilactucae sp. nov., pathogens causing bacterial rot of lettuce in Japan.</title>
        <authorList>
            <person name="Sawada H."/>
            <person name="Fujikawa T."/>
            <person name="Satou M."/>
        </authorList>
    </citation>
    <scope>NUCLEOTIDE SEQUENCE</scope>
    <source>
        <strain evidence="22">0166_1</strain>
    </source>
</reference>
<dbReference type="SUPFAM" id="SSF51161">
    <property type="entry name" value="Trimeric LpxA-like enzymes"/>
    <property type="match status" value="1"/>
</dbReference>
<evidence type="ECO:0000256" key="4">
    <source>
        <dbReference type="ARBA" id="ARBA00007707"/>
    </source>
</evidence>
<name>A0A9E6XUB2_9ACTN</name>
<feature type="binding site" evidence="20">
    <location>
        <position position="178"/>
    </location>
    <ligand>
        <name>UDP-N-acetyl-alpha-D-glucosamine</name>
        <dbReference type="ChEBI" id="CHEBI:57705"/>
    </ligand>
</feature>
<evidence type="ECO:0000256" key="6">
    <source>
        <dbReference type="ARBA" id="ARBA00022490"/>
    </source>
</evidence>
<dbReference type="InterPro" id="IPR029044">
    <property type="entry name" value="Nucleotide-diphossugar_trans"/>
</dbReference>
<comment type="pathway">
    <text evidence="20">Bacterial outer membrane biogenesis; LPS lipid A biosynthesis.</text>
</comment>
<comment type="catalytic activity">
    <reaction evidence="17 20">
        <text>alpha-D-glucosamine 1-phosphate + acetyl-CoA = N-acetyl-alpha-D-glucosamine 1-phosphate + CoA + H(+)</text>
        <dbReference type="Rhea" id="RHEA:13725"/>
        <dbReference type="ChEBI" id="CHEBI:15378"/>
        <dbReference type="ChEBI" id="CHEBI:57287"/>
        <dbReference type="ChEBI" id="CHEBI:57288"/>
        <dbReference type="ChEBI" id="CHEBI:57776"/>
        <dbReference type="ChEBI" id="CHEBI:58516"/>
        <dbReference type="EC" id="2.3.1.157"/>
    </reaction>
</comment>
<evidence type="ECO:0000259" key="21">
    <source>
        <dbReference type="Pfam" id="PF00483"/>
    </source>
</evidence>
<keyword evidence="12 20" id="KW-0133">Cell shape</keyword>
<feature type="binding site" evidence="20">
    <location>
        <position position="427"/>
    </location>
    <ligand>
        <name>acetyl-CoA</name>
        <dbReference type="ChEBI" id="CHEBI:57288"/>
    </ligand>
</feature>
<keyword evidence="23" id="KW-1185">Reference proteome</keyword>
<feature type="binding site" evidence="20">
    <location>
        <position position="370"/>
    </location>
    <ligand>
        <name>UDP-N-acetyl-alpha-D-glucosamine</name>
        <dbReference type="ChEBI" id="CHEBI:57705"/>
    </ligand>
</feature>
<comment type="similarity">
    <text evidence="4 20">In the C-terminal section; belongs to the transferase hexapeptide repeat family.</text>
</comment>
<dbReference type="Gene3D" id="2.160.10.10">
    <property type="entry name" value="Hexapeptide repeat proteins"/>
    <property type="match status" value="1"/>
</dbReference>
<comment type="subunit">
    <text evidence="20">Homotrimer.</text>
</comment>
<comment type="pathway">
    <text evidence="3 20">Nucleotide-sugar biosynthesis; UDP-N-acetyl-alpha-D-glucosamine biosynthesis; UDP-N-acetyl-alpha-D-glucosamine from N-acetyl-alpha-D-glucosamine 1-phosphate: step 1/1.</text>
</comment>
<dbReference type="GO" id="GO:0019134">
    <property type="term" value="F:glucosamine-1-phosphate N-acetyltransferase activity"/>
    <property type="evidence" value="ECO:0007669"/>
    <property type="project" value="UniProtKB-UniRule"/>
</dbReference>
<evidence type="ECO:0000256" key="20">
    <source>
        <dbReference type="HAMAP-Rule" id="MF_01631"/>
    </source>
</evidence>
<proteinExistence type="inferred from homology"/>
<evidence type="ECO:0000256" key="16">
    <source>
        <dbReference type="ARBA" id="ARBA00023316"/>
    </source>
</evidence>
<dbReference type="InterPro" id="IPR005882">
    <property type="entry name" value="Bifunctional_GlmU"/>
</dbReference>
<feature type="binding site" evidence="20">
    <location>
        <position position="79"/>
    </location>
    <ligand>
        <name>UDP-N-acetyl-alpha-D-glucosamine</name>
        <dbReference type="ChEBI" id="CHEBI:57705"/>
    </ligand>
</feature>
<dbReference type="GO" id="GO:0003977">
    <property type="term" value="F:UDP-N-acetylglucosamine diphosphorylase activity"/>
    <property type="evidence" value="ECO:0007669"/>
    <property type="project" value="UniProtKB-UniRule"/>
</dbReference>
<comment type="catalytic activity">
    <reaction evidence="18 20">
        <text>N-acetyl-alpha-D-glucosamine 1-phosphate + UTP + H(+) = UDP-N-acetyl-alpha-D-glucosamine + diphosphate</text>
        <dbReference type="Rhea" id="RHEA:13509"/>
        <dbReference type="ChEBI" id="CHEBI:15378"/>
        <dbReference type="ChEBI" id="CHEBI:33019"/>
        <dbReference type="ChEBI" id="CHEBI:46398"/>
        <dbReference type="ChEBI" id="CHEBI:57705"/>
        <dbReference type="ChEBI" id="CHEBI:57776"/>
        <dbReference type="EC" id="2.7.7.23"/>
    </reaction>
</comment>
<feature type="region of interest" description="Linker" evidence="20">
    <location>
        <begin position="235"/>
        <end position="255"/>
    </location>
</feature>
<keyword evidence="13 20" id="KW-0573">Peptidoglycan synthesis</keyword>
<dbReference type="GO" id="GO:0008360">
    <property type="term" value="P:regulation of cell shape"/>
    <property type="evidence" value="ECO:0007669"/>
    <property type="project" value="UniProtKB-KW"/>
</dbReference>
<dbReference type="CDD" id="cd02540">
    <property type="entry name" value="GT2_GlmU_N_bac"/>
    <property type="match status" value="1"/>
</dbReference>
<feature type="binding site" evidence="20">
    <location>
        <position position="232"/>
    </location>
    <ligand>
        <name>UDP-N-acetyl-alpha-D-glucosamine</name>
        <dbReference type="ChEBI" id="CHEBI:57705"/>
    </ligand>
</feature>
<feature type="binding site" evidence="20">
    <location>
        <position position="355"/>
    </location>
    <ligand>
        <name>UDP-N-acetyl-alpha-D-glucosamine</name>
        <dbReference type="ChEBI" id="CHEBI:57705"/>
    </ligand>
</feature>
<evidence type="ECO:0000256" key="1">
    <source>
        <dbReference type="ARBA" id="ARBA00004496"/>
    </source>
</evidence>
<evidence type="ECO:0000256" key="2">
    <source>
        <dbReference type="ARBA" id="ARBA00005166"/>
    </source>
</evidence>
<feature type="binding site" evidence="20">
    <location>
        <position position="160"/>
    </location>
    <ligand>
        <name>UDP-N-acetyl-alpha-D-glucosamine</name>
        <dbReference type="ChEBI" id="CHEBI:57705"/>
    </ligand>
</feature>
<dbReference type="Pfam" id="PF00483">
    <property type="entry name" value="NTP_transferase"/>
    <property type="match status" value="1"/>
</dbReference>
<evidence type="ECO:0000256" key="7">
    <source>
        <dbReference type="ARBA" id="ARBA00022679"/>
    </source>
</evidence>
<dbReference type="InterPro" id="IPR001451">
    <property type="entry name" value="Hexapep"/>
</dbReference>
<keyword evidence="6 20" id="KW-0963">Cytoplasm</keyword>
<dbReference type="GO" id="GO:0000287">
    <property type="term" value="F:magnesium ion binding"/>
    <property type="evidence" value="ECO:0007669"/>
    <property type="project" value="UniProtKB-UniRule"/>
</dbReference>
<comment type="function">
    <text evidence="19 20">Catalyzes the last two sequential reactions in the de novo biosynthetic pathway for UDP-N-acetylglucosamine (UDP-GlcNAc). The C-terminal domain catalyzes the transfer of acetyl group from acetyl coenzyme A to glucosamine-1-phosphate (GlcN-1-P) to produce N-acetylglucosamine-1-phosphate (GlcNAc-1-P), which is converted into UDP-GlcNAc by the transfer of uridine 5-monophosphate (from uridine 5-triphosphate), a reaction catalyzed by the N-terminal domain.</text>
</comment>
<feature type="region of interest" description="N-acetyltransferase" evidence="20">
    <location>
        <begin position="256"/>
        <end position="461"/>
    </location>
</feature>